<gene>
    <name evidence="2" type="ORF">ACFOSH_40745</name>
</gene>
<organism evidence="2 3">
    <name type="scientific">Amycolatopsis speibonae</name>
    <dbReference type="NCBI Taxonomy" id="1450224"/>
    <lineage>
        <taxon>Bacteria</taxon>
        <taxon>Bacillati</taxon>
        <taxon>Actinomycetota</taxon>
        <taxon>Actinomycetes</taxon>
        <taxon>Pseudonocardiales</taxon>
        <taxon>Pseudonocardiaceae</taxon>
        <taxon>Amycolatopsis</taxon>
    </lineage>
</organism>
<sequence>MSGPRRPLDEVREMVESRVARLFPLTERLKADTPPEWTRVPEVDIRYHVREAPRQATVHTAHSLLGDWHDPSRPPWGVWLTEQGGDGTWNIHYVVHHARQDAGAALRTIVALLGDDEPPRWRSETGARSSSRGSKALLSLLPDLMKARLSAAKAPQAPQGRGRVLVCDEVQLDRLTAVARASGATVNQVHLAAFSEALDAWLPAQEEGSRRDVLVPVETSGTCLSDDFVNHLGLMRLELPVSGSKPDEHLRHIVRAAGRRRTATHRKAWGPLLHDASSRAVGWALRTTTDPTKVGMTASSVRAEFPLRLLGLPVLDVTAIPWLPPGHLCFALLVTYGDRARLSILAPEEAPDLAGLTRRWRESVEARAGAIDDFPAS</sequence>
<name>A0ABV7P9L4_9PSEU</name>
<evidence type="ECO:0000313" key="2">
    <source>
        <dbReference type="EMBL" id="MFC3455798.1"/>
    </source>
</evidence>
<evidence type="ECO:0000259" key="1">
    <source>
        <dbReference type="Pfam" id="PF03007"/>
    </source>
</evidence>
<protein>
    <submittedName>
        <fullName evidence="2">Wax ester/triacylglycerol synthase domain-containing protein</fullName>
    </submittedName>
</protein>
<dbReference type="Proteomes" id="UP001595645">
    <property type="component" value="Unassembled WGS sequence"/>
</dbReference>
<accession>A0ABV7P9L4</accession>
<dbReference type="Pfam" id="PF03007">
    <property type="entry name" value="WS_DGAT_cat"/>
    <property type="match status" value="1"/>
</dbReference>
<feature type="domain" description="O-acyltransferase WSD1-like N-terminal" evidence="1">
    <location>
        <begin position="8"/>
        <end position="123"/>
    </location>
</feature>
<proteinExistence type="predicted"/>
<dbReference type="RefSeq" id="WP_378246584.1">
    <property type="nucleotide sequence ID" value="NZ_JBHRWK010000104.1"/>
</dbReference>
<dbReference type="Gene3D" id="3.30.559.30">
    <property type="entry name" value="Nonribosomal peptide synthetase, condensation domain"/>
    <property type="match status" value="1"/>
</dbReference>
<evidence type="ECO:0000313" key="3">
    <source>
        <dbReference type="Proteomes" id="UP001595645"/>
    </source>
</evidence>
<comment type="caution">
    <text evidence="2">The sequence shown here is derived from an EMBL/GenBank/DDBJ whole genome shotgun (WGS) entry which is preliminary data.</text>
</comment>
<reference evidence="3" key="1">
    <citation type="journal article" date="2019" name="Int. J. Syst. Evol. Microbiol.">
        <title>The Global Catalogue of Microorganisms (GCM) 10K type strain sequencing project: providing services to taxonomists for standard genome sequencing and annotation.</title>
        <authorList>
            <consortium name="The Broad Institute Genomics Platform"/>
            <consortium name="The Broad Institute Genome Sequencing Center for Infectious Disease"/>
            <person name="Wu L."/>
            <person name="Ma J."/>
        </authorList>
    </citation>
    <scope>NUCLEOTIDE SEQUENCE [LARGE SCALE GENOMIC DNA]</scope>
    <source>
        <strain evidence="3">CGMCC 4.7676</strain>
    </source>
</reference>
<keyword evidence="3" id="KW-1185">Reference proteome</keyword>
<dbReference type="EMBL" id="JBHRWK010000104">
    <property type="protein sequence ID" value="MFC3455798.1"/>
    <property type="molecule type" value="Genomic_DNA"/>
</dbReference>
<dbReference type="InterPro" id="IPR004255">
    <property type="entry name" value="O-acyltransferase_WSD1_N"/>
</dbReference>